<name>A0A2P2IZJ8_RHIMU</name>
<protein>
    <submittedName>
        <fullName evidence="1">Uncharacterized protein</fullName>
    </submittedName>
</protein>
<evidence type="ECO:0000313" key="1">
    <source>
        <dbReference type="EMBL" id="MBW86621.1"/>
    </source>
</evidence>
<dbReference type="EMBL" id="GGEC01006138">
    <property type="protein sequence ID" value="MBW86621.1"/>
    <property type="molecule type" value="Transcribed_RNA"/>
</dbReference>
<proteinExistence type="predicted"/>
<reference evidence="1" key="1">
    <citation type="submission" date="2018-02" db="EMBL/GenBank/DDBJ databases">
        <title>Rhizophora mucronata_Transcriptome.</title>
        <authorList>
            <person name="Meera S.P."/>
            <person name="Sreeshan A."/>
            <person name="Augustine A."/>
        </authorList>
    </citation>
    <scope>NUCLEOTIDE SEQUENCE</scope>
    <source>
        <tissue evidence="1">Leaf</tissue>
    </source>
</reference>
<organism evidence="1">
    <name type="scientific">Rhizophora mucronata</name>
    <name type="common">Asiatic mangrove</name>
    <dbReference type="NCBI Taxonomy" id="61149"/>
    <lineage>
        <taxon>Eukaryota</taxon>
        <taxon>Viridiplantae</taxon>
        <taxon>Streptophyta</taxon>
        <taxon>Embryophyta</taxon>
        <taxon>Tracheophyta</taxon>
        <taxon>Spermatophyta</taxon>
        <taxon>Magnoliopsida</taxon>
        <taxon>eudicotyledons</taxon>
        <taxon>Gunneridae</taxon>
        <taxon>Pentapetalae</taxon>
        <taxon>rosids</taxon>
        <taxon>fabids</taxon>
        <taxon>Malpighiales</taxon>
        <taxon>Rhizophoraceae</taxon>
        <taxon>Rhizophora</taxon>
    </lineage>
</organism>
<sequence length="18" mass="2353">MSMFFFFSPFLFFCFIFF</sequence>
<dbReference type="AlphaFoldDB" id="A0A2P2IZJ8"/>
<accession>A0A2P2IZJ8</accession>